<feature type="transmembrane region" description="Helical" evidence="6">
    <location>
        <begin position="161"/>
        <end position="184"/>
    </location>
</feature>
<feature type="transmembrane region" description="Helical" evidence="6">
    <location>
        <begin position="311"/>
        <end position="331"/>
    </location>
</feature>
<feature type="transmembrane region" description="Helical" evidence="6">
    <location>
        <begin position="230"/>
        <end position="252"/>
    </location>
</feature>
<name>A0A1B2JAH8_PICPA</name>
<keyword evidence="4 6" id="KW-1133">Transmembrane helix</keyword>
<dbReference type="PANTHER" id="PTHR43791:SF32">
    <property type="entry name" value="MAJOR FACILITATOR SUPERFAMILY (MFS) PROFILE DOMAIN-CONTAINING PROTEIN"/>
    <property type="match status" value="1"/>
</dbReference>
<keyword evidence="2" id="KW-0813">Transport</keyword>
<feature type="domain" description="Major facilitator superfamily (MFS) profile" evidence="7">
    <location>
        <begin position="69"/>
        <end position="494"/>
    </location>
</feature>
<dbReference type="EMBL" id="CP014585">
    <property type="protein sequence ID" value="ANZ75006.1"/>
    <property type="molecule type" value="Genomic_DNA"/>
</dbReference>
<evidence type="ECO:0000313" key="8">
    <source>
        <dbReference type="EMBL" id="ANZ75006.1"/>
    </source>
</evidence>
<dbReference type="PANTHER" id="PTHR43791">
    <property type="entry name" value="PERMEASE-RELATED"/>
    <property type="match status" value="1"/>
</dbReference>
<evidence type="ECO:0000256" key="1">
    <source>
        <dbReference type="ARBA" id="ARBA00004141"/>
    </source>
</evidence>
<evidence type="ECO:0000256" key="2">
    <source>
        <dbReference type="ARBA" id="ARBA00022448"/>
    </source>
</evidence>
<dbReference type="InterPro" id="IPR020846">
    <property type="entry name" value="MFS_dom"/>
</dbReference>
<dbReference type="GO" id="GO:0016020">
    <property type="term" value="C:membrane"/>
    <property type="evidence" value="ECO:0007669"/>
    <property type="project" value="UniProtKB-SubCell"/>
</dbReference>
<reference evidence="8 9" key="1">
    <citation type="submission" date="2016-02" db="EMBL/GenBank/DDBJ databases">
        <title>Comparative genomic and transcriptomic foundation for Pichia pastoris.</title>
        <authorList>
            <person name="Love K.R."/>
            <person name="Shah K.A."/>
            <person name="Whittaker C.A."/>
            <person name="Wu J."/>
            <person name="Bartlett M.C."/>
            <person name="Ma D."/>
            <person name="Leeson R.L."/>
            <person name="Priest M."/>
            <person name="Young S.K."/>
            <person name="Love J.C."/>
        </authorList>
    </citation>
    <scope>NUCLEOTIDE SEQUENCE [LARGE SCALE GENOMIC DNA]</scope>
    <source>
        <strain evidence="8 9">ATCC 28485</strain>
    </source>
</reference>
<comment type="subcellular location">
    <subcellularLocation>
        <location evidence="1">Membrane</location>
        <topology evidence="1">Multi-pass membrane protein</topology>
    </subcellularLocation>
</comment>
<feature type="transmembrane region" description="Helical" evidence="6">
    <location>
        <begin position="404"/>
        <end position="425"/>
    </location>
</feature>
<sequence length="553" mass="62259">MAEKSTDISLNRSIKDNSVNESIHSLTSSTASQETITIVNRETGESTVIVKDWTDEEERRLVWKVDFIVLPILYFAFFILQLDRGNISNVYTDVHFYEMLDLNNTKINIASALFAIGIVVFEIPFNVVLQRLSPSVFLSAQIFLWSLVATLQTKITNIHGFYATRFILGAMEAGFIPGGLYYLSTWYKRSELGFRHTLYFFGNLTAGALSGLIAAGILKDLPGVHGLYGWQWIFLVEGVVGIGYAVIFFLALPESTTYPAAFWNKKWFYFDERERSILQRRILLDDPSKIVSTKKTSHKDIWSTFKNPVPWLHVLISLSVLQTITALGSYLPLIIKWMGFSVFEANARSSIPQWATMVTLVILTYTSKRFKARGFTILLVVVWQLAAQIALRELPASASATQKFAALCFLYAPGMVVHVLNSAWLSSNVRSPRERSVALAMLIMAANIGGVCGGQVLRDNDKPLYRKGFLALIIVDAFTVLVTVYTIGFYYYKNKKADKLYGKLKSRSLDDEEQTDVLNSLDRGVVYVGFGLDESEKEGQAVNILKSNFRFIV</sequence>
<dbReference type="GO" id="GO:0022857">
    <property type="term" value="F:transmembrane transporter activity"/>
    <property type="evidence" value="ECO:0007669"/>
    <property type="project" value="InterPro"/>
</dbReference>
<feature type="transmembrane region" description="Helical" evidence="6">
    <location>
        <begin position="437"/>
        <end position="457"/>
    </location>
</feature>
<organism evidence="8 9">
    <name type="scientific">Komagataella pastoris</name>
    <name type="common">Yeast</name>
    <name type="synonym">Pichia pastoris</name>
    <dbReference type="NCBI Taxonomy" id="4922"/>
    <lineage>
        <taxon>Eukaryota</taxon>
        <taxon>Fungi</taxon>
        <taxon>Dikarya</taxon>
        <taxon>Ascomycota</taxon>
        <taxon>Saccharomycotina</taxon>
        <taxon>Pichiomycetes</taxon>
        <taxon>Pichiales</taxon>
        <taxon>Pichiaceae</taxon>
        <taxon>Komagataella</taxon>
    </lineage>
</organism>
<feature type="transmembrane region" description="Helical" evidence="6">
    <location>
        <begin position="107"/>
        <end position="129"/>
    </location>
</feature>
<feature type="transmembrane region" description="Helical" evidence="6">
    <location>
        <begin position="136"/>
        <end position="155"/>
    </location>
</feature>
<evidence type="ECO:0000259" key="7">
    <source>
        <dbReference type="PROSITE" id="PS50850"/>
    </source>
</evidence>
<gene>
    <name evidence="8" type="ORF">ATY40_BA7501912</name>
</gene>
<dbReference type="Proteomes" id="UP000094565">
    <property type="component" value="Chromosome 2"/>
</dbReference>
<dbReference type="Gene3D" id="1.20.1250.20">
    <property type="entry name" value="MFS general substrate transporter like domains"/>
    <property type="match status" value="2"/>
</dbReference>
<dbReference type="Pfam" id="PF07690">
    <property type="entry name" value="MFS_1"/>
    <property type="match status" value="1"/>
</dbReference>
<dbReference type="SUPFAM" id="SSF103473">
    <property type="entry name" value="MFS general substrate transporter"/>
    <property type="match status" value="1"/>
</dbReference>
<keyword evidence="3 6" id="KW-0812">Transmembrane</keyword>
<feature type="transmembrane region" description="Helical" evidence="6">
    <location>
        <begin position="351"/>
        <end position="367"/>
    </location>
</feature>
<evidence type="ECO:0000256" key="5">
    <source>
        <dbReference type="ARBA" id="ARBA00023136"/>
    </source>
</evidence>
<keyword evidence="5 6" id="KW-0472">Membrane</keyword>
<evidence type="ECO:0000256" key="6">
    <source>
        <dbReference type="SAM" id="Phobius"/>
    </source>
</evidence>
<proteinExistence type="predicted"/>
<dbReference type="InterPro" id="IPR036259">
    <property type="entry name" value="MFS_trans_sf"/>
</dbReference>
<feature type="transmembrane region" description="Helical" evidence="6">
    <location>
        <begin position="469"/>
        <end position="492"/>
    </location>
</feature>
<accession>A0A1B2JAH8</accession>
<protein>
    <submittedName>
        <fullName evidence="8">BA75_01912T0</fullName>
    </submittedName>
</protein>
<dbReference type="OrthoDB" id="1935484at2759"/>
<dbReference type="InterPro" id="IPR011701">
    <property type="entry name" value="MFS"/>
</dbReference>
<feature type="transmembrane region" description="Helical" evidence="6">
    <location>
        <begin position="61"/>
        <end position="80"/>
    </location>
</feature>
<feature type="transmembrane region" description="Helical" evidence="6">
    <location>
        <begin position="374"/>
        <end position="392"/>
    </location>
</feature>
<feature type="transmembrane region" description="Helical" evidence="6">
    <location>
        <begin position="196"/>
        <end position="218"/>
    </location>
</feature>
<evidence type="ECO:0000256" key="3">
    <source>
        <dbReference type="ARBA" id="ARBA00022692"/>
    </source>
</evidence>
<dbReference type="AlphaFoldDB" id="A0A1B2JAH8"/>
<dbReference type="PROSITE" id="PS50850">
    <property type="entry name" value="MFS"/>
    <property type="match status" value="1"/>
</dbReference>
<keyword evidence="9" id="KW-1185">Reference proteome</keyword>
<evidence type="ECO:0000256" key="4">
    <source>
        <dbReference type="ARBA" id="ARBA00022989"/>
    </source>
</evidence>
<evidence type="ECO:0000313" key="9">
    <source>
        <dbReference type="Proteomes" id="UP000094565"/>
    </source>
</evidence>